<evidence type="ECO:0000256" key="2">
    <source>
        <dbReference type="ARBA" id="ARBA00022771"/>
    </source>
</evidence>
<keyword evidence="3" id="KW-0862">Zinc</keyword>
<dbReference type="Gene3D" id="3.30.40.10">
    <property type="entry name" value="Zinc/RING finger domain, C3HC4 (zinc finger)"/>
    <property type="match status" value="1"/>
</dbReference>
<reference evidence="6 8" key="2">
    <citation type="journal article" date="2013" name="Nature">
        <title>Insights into bilaterian evolution from three spiralian genomes.</title>
        <authorList>
            <person name="Simakov O."/>
            <person name="Marletaz F."/>
            <person name="Cho S.J."/>
            <person name="Edsinger-Gonzales E."/>
            <person name="Havlak P."/>
            <person name="Hellsten U."/>
            <person name="Kuo D.H."/>
            <person name="Larsson T."/>
            <person name="Lv J."/>
            <person name="Arendt D."/>
            <person name="Savage R."/>
            <person name="Osoegawa K."/>
            <person name="de Jong P."/>
            <person name="Grimwood J."/>
            <person name="Chapman J.A."/>
            <person name="Shapiro H."/>
            <person name="Aerts A."/>
            <person name="Otillar R.P."/>
            <person name="Terry A.Y."/>
            <person name="Boore J.L."/>
            <person name="Grigoriev I.V."/>
            <person name="Lindberg D.R."/>
            <person name="Seaver E.C."/>
            <person name="Weisblat D.A."/>
            <person name="Putnam N.H."/>
            <person name="Rokhsar D.S."/>
        </authorList>
    </citation>
    <scope>NUCLEOTIDE SEQUENCE</scope>
</reference>
<feature type="domain" description="RING-type" evidence="5">
    <location>
        <begin position="7"/>
        <end position="53"/>
    </location>
</feature>
<keyword evidence="2 4" id="KW-0863">Zinc-finger</keyword>
<organism evidence="7 8">
    <name type="scientific">Helobdella robusta</name>
    <name type="common">Californian leech</name>
    <dbReference type="NCBI Taxonomy" id="6412"/>
    <lineage>
        <taxon>Eukaryota</taxon>
        <taxon>Metazoa</taxon>
        <taxon>Spiralia</taxon>
        <taxon>Lophotrochozoa</taxon>
        <taxon>Annelida</taxon>
        <taxon>Clitellata</taxon>
        <taxon>Hirudinea</taxon>
        <taxon>Rhynchobdellida</taxon>
        <taxon>Glossiphoniidae</taxon>
        <taxon>Helobdella</taxon>
    </lineage>
</organism>
<dbReference type="SMART" id="SM00184">
    <property type="entry name" value="RING"/>
    <property type="match status" value="1"/>
</dbReference>
<evidence type="ECO:0000259" key="5">
    <source>
        <dbReference type="PROSITE" id="PS50089"/>
    </source>
</evidence>
<dbReference type="AlphaFoldDB" id="T1FQ10"/>
<dbReference type="CTD" id="20210907"/>
<dbReference type="Proteomes" id="UP000015101">
    <property type="component" value="Unassembled WGS sequence"/>
</dbReference>
<dbReference type="GO" id="GO:0061630">
    <property type="term" value="F:ubiquitin protein ligase activity"/>
    <property type="evidence" value="ECO:0000318"/>
    <property type="project" value="GO_Central"/>
</dbReference>
<evidence type="ECO:0000256" key="4">
    <source>
        <dbReference type="PROSITE-ProRule" id="PRU00175"/>
    </source>
</evidence>
<dbReference type="Pfam" id="PF13445">
    <property type="entry name" value="zf-RING_UBOX"/>
    <property type="match status" value="1"/>
</dbReference>
<evidence type="ECO:0000256" key="3">
    <source>
        <dbReference type="ARBA" id="ARBA00022833"/>
    </source>
</evidence>
<evidence type="ECO:0000313" key="7">
    <source>
        <dbReference type="EnsemblMetazoa" id="HelroP188469"/>
    </source>
</evidence>
<dbReference type="InterPro" id="IPR001841">
    <property type="entry name" value="Znf_RING"/>
</dbReference>
<dbReference type="PANTHER" id="PTHR25462:SF291">
    <property type="entry name" value="E3 UBIQUITIN-PROTEIN LIGASE TRIM45"/>
    <property type="match status" value="1"/>
</dbReference>
<dbReference type="KEGG" id="hro:HELRODRAFT_188469"/>
<dbReference type="EMBL" id="KB096324">
    <property type="protein sequence ID" value="ESO06719.1"/>
    <property type="molecule type" value="Genomic_DNA"/>
</dbReference>
<evidence type="ECO:0000256" key="1">
    <source>
        <dbReference type="ARBA" id="ARBA00022723"/>
    </source>
</evidence>
<dbReference type="RefSeq" id="XP_009016087.1">
    <property type="nucleotide sequence ID" value="XM_009017839.1"/>
</dbReference>
<dbReference type="PROSITE" id="PS00198">
    <property type="entry name" value="4FE4S_FER_1"/>
    <property type="match status" value="1"/>
</dbReference>
<dbReference type="SUPFAM" id="SSF101898">
    <property type="entry name" value="NHL repeat"/>
    <property type="match status" value="1"/>
</dbReference>
<sequence length="563" mass="62851">MMEYLVCNICKLPFKSPRKLPCGHSFCSDCLQWTLRKGSLKVQNDGTFCFFCKTCGQLCETNIKHGVKEFKRQTFYDSLMAVLLFKASFICSHCSKISDSKSKWLKSKISDGTECCLSCQMFLCERCVGIHKKNNGAQEHEIFKIANLRKEVFLLSHKNDNLQKQTIILQFVTIKNVSTLCYSLQTTFAPKFITADIKNDKVILINEGGLAKIFSFDGHIRNEIDFKKSLRIFREHQNNKLCCHNFEPTSYSITSDGDVISTIVKKCSHAANHTRKSADFIAVAIVQSIQDGSLQIVCSIPIEKKTKKSSILPCRRKLENKIHPQEHKSGPSSVVCLFNGVIIVADSLRRKLYVFNKKFEFLRCYDCLECFENDYEMNQGSFVLTEIVKSFMNSKVLLLDSCLDYMKPPSSLPSSSSSSVTKADVVLSLKEGCTSTPQRKELAPIPRSLLVSALCSDGDGNVYVGMSDRPGQIRVFNVNAGVQVASMENTRLLSCDNSSYVAMTSSGDYLLLLLNYNNKMAADDDVDEDGGGGGDSSVASPTWAVHVFKCSSADGRGDRKKYP</sequence>
<evidence type="ECO:0000313" key="6">
    <source>
        <dbReference type="EMBL" id="ESO06719.1"/>
    </source>
</evidence>
<gene>
    <name evidence="7" type="primary">20210907</name>
    <name evidence="6" type="ORF">HELRODRAFT_188469</name>
</gene>
<dbReference type="PANTHER" id="PTHR25462">
    <property type="entry name" value="BONUS, ISOFORM C-RELATED"/>
    <property type="match status" value="1"/>
</dbReference>
<keyword evidence="1" id="KW-0479">Metal-binding</keyword>
<dbReference type="InterPro" id="IPR017900">
    <property type="entry name" value="4Fe4S_Fe_S_CS"/>
</dbReference>
<dbReference type="GO" id="GO:0008270">
    <property type="term" value="F:zinc ion binding"/>
    <property type="evidence" value="ECO:0007669"/>
    <property type="project" value="UniProtKB-KW"/>
</dbReference>
<dbReference type="HOGENOM" id="CLU_484204_0_0_1"/>
<dbReference type="InParanoid" id="T1FQ10"/>
<proteinExistence type="predicted"/>
<dbReference type="InterPro" id="IPR027370">
    <property type="entry name" value="Znf-RING_euk"/>
</dbReference>
<dbReference type="EnsemblMetazoa" id="HelroT188469">
    <property type="protein sequence ID" value="HelroP188469"/>
    <property type="gene ID" value="HelroG188469"/>
</dbReference>
<dbReference type="GeneID" id="20210907"/>
<reference evidence="8" key="1">
    <citation type="submission" date="2012-12" db="EMBL/GenBank/DDBJ databases">
        <authorList>
            <person name="Hellsten U."/>
            <person name="Grimwood J."/>
            <person name="Chapman J.A."/>
            <person name="Shapiro H."/>
            <person name="Aerts A."/>
            <person name="Otillar R.P."/>
            <person name="Terry A.Y."/>
            <person name="Boore J.L."/>
            <person name="Simakov O."/>
            <person name="Marletaz F."/>
            <person name="Cho S.-J."/>
            <person name="Edsinger-Gonzales E."/>
            <person name="Havlak P."/>
            <person name="Kuo D.-H."/>
            <person name="Larsson T."/>
            <person name="Lv J."/>
            <person name="Arendt D."/>
            <person name="Savage R."/>
            <person name="Osoegawa K."/>
            <person name="de Jong P."/>
            <person name="Lindberg D.R."/>
            <person name="Seaver E.C."/>
            <person name="Weisblat D.A."/>
            <person name="Putnam N.H."/>
            <person name="Grigoriev I.V."/>
            <person name="Rokhsar D.S."/>
        </authorList>
    </citation>
    <scope>NUCLEOTIDE SEQUENCE</scope>
</reference>
<name>T1FQ10_HELRO</name>
<dbReference type="InterPro" id="IPR017907">
    <property type="entry name" value="Znf_RING_CS"/>
</dbReference>
<dbReference type="InterPro" id="IPR013083">
    <property type="entry name" value="Znf_RING/FYVE/PHD"/>
</dbReference>
<dbReference type="EMBL" id="AMQM01000697">
    <property type="status" value="NOT_ANNOTATED_CDS"/>
    <property type="molecule type" value="Genomic_DNA"/>
</dbReference>
<dbReference type="PROSITE" id="PS50089">
    <property type="entry name" value="ZF_RING_2"/>
    <property type="match status" value="1"/>
</dbReference>
<reference evidence="7" key="3">
    <citation type="submission" date="2015-06" db="UniProtKB">
        <authorList>
            <consortium name="EnsemblMetazoa"/>
        </authorList>
    </citation>
    <scope>IDENTIFICATION</scope>
</reference>
<accession>T1FQ10</accession>
<dbReference type="SUPFAM" id="SSF57850">
    <property type="entry name" value="RING/U-box"/>
    <property type="match status" value="1"/>
</dbReference>
<protein>
    <recommendedName>
        <fullName evidence="5">RING-type domain-containing protein</fullName>
    </recommendedName>
</protein>
<dbReference type="InterPro" id="IPR047153">
    <property type="entry name" value="TRIM45/56/19-like"/>
</dbReference>
<dbReference type="STRING" id="6412.T1FQ10"/>
<dbReference type="OrthoDB" id="654191at2759"/>
<evidence type="ECO:0000313" key="8">
    <source>
        <dbReference type="Proteomes" id="UP000015101"/>
    </source>
</evidence>
<keyword evidence="8" id="KW-1185">Reference proteome</keyword>
<dbReference type="PROSITE" id="PS00518">
    <property type="entry name" value="ZF_RING_1"/>
    <property type="match status" value="1"/>
</dbReference>